<evidence type="ECO:0000256" key="2">
    <source>
        <dbReference type="ARBA" id="ARBA00022679"/>
    </source>
</evidence>
<dbReference type="PIRSF" id="PIRSF000497">
    <property type="entry name" value="MAT"/>
    <property type="match status" value="1"/>
</dbReference>
<evidence type="ECO:0000256" key="9">
    <source>
        <dbReference type="RuleBase" id="RU004462"/>
    </source>
</evidence>
<dbReference type="Pfam" id="PF00438">
    <property type="entry name" value="S-AdoMet_synt_N"/>
    <property type="match status" value="1"/>
</dbReference>
<accession>A0ABR5SJJ7</accession>
<dbReference type="EC" id="2.5.1.6" evidence="8"/>
<keyword evidence="5" id="KW-0067">ATP-binding</keyword>
<feature type="domain" description="S-adenosylmethionine synthetase N-terminal" evidence="10">
    <location>
        <begin position="5"/>
        <end position="97"/>
    </location>
</feature>
<evidence type="ECO:0000256" key="4">
    <source>
        <dbReference type="ARBA" id="ARBA00022741"/>
    </source>
</evidence>
<evidence type="ECO:0000256" key="8">
    <source>
        <dbReference type="NCBIfam" id="TIGR01034"/>
    </source>
</evidence>
<keyword evidence="14" id="KW-1185">Reference proteome</keyword>
<dbReference type="InterPro" id="IPR022636">
    <property type="entry name" value="S-AdoMet_synthetase_sfam"/>
</dbReference>
<organism evidence="13 14">
    <name type="scientific">Candidatus Magnetominusculus xianensis</name>
    <dbReference type="NCBI Taxonomy" id="1748249"/>
    <lineage>
        <taxon>Bacteria</taxon>
        <taxon>Pseudomonadati</taxon>
        <taxon>Nitrospirota</taxon>
        <taxon>Nitrospiria</taxon>
        <taxon>Nitrospirales</taxon>
        <taxon>Nitrospiraceae</taxon>
        <taxon>Candidatus Magnetominusculus</taxon>
    </lineage>
</organism>
<feature type="domain" description="S-adenosylmethionine synthetase central" evidence="11">
    <location>
        <begin position="119"/>
        <end position="239"/>
    </location>
</feature>
<dbReference type="Proteomes" id="UP000060487">
    <property type="component" value="Unassembled WGS sequence"/>
</dbReference>
<comment type="similarity">
    <text evidence="9">Belongs to the AdoMet synthase family.</text>
</comment>
<dbReference type="NCBIfam" id="TIGR01034">
    <property type="entry name" value="metK"/>
    <property type="match status" value="1"/>
</dbReference>
<keyword evidence="4" id="KW-0547">Nucleotide-binding</keyword>
<evidence type="ECO:0000256" key="1">
    <source>
        <dbReference type="ARBA" id="ARBA00022563"/>
    </source>
</evidence>
<dbReference type="Pfam" id="PF02772">
    <property type="entry name" value="S-AdoMet_synt_M"/>
    <property type="match status" value="1"/>
</dbReference>
<dbReference type="InterPro" id="IPR022628">
    <property type="entry name" value="S-AdoMet_synt_N"/>
</dbReference>
<dbReference type="Pfam" id="PF02773">
    <property type="entry name" value="S-AdoMet_synt_C"/>
    <property type="match status" value="1"/>
</dbReference>
<evidence type="ECO:0000256" key="6">
    <source>
        <dbReference type="ARBA" id="ARBA00022842"/>
    </source>
</evidence>
<evidence type="ECO:0000259" key="11">
    <source>
        <dbReference type="Pfam" id="PF02772"/>
    </source>
</evidence>
<proteinExistence type="inferred from homology"/>
<protein>
    <recommendedName>
        <fullName evidence="8">Methionine adenosyltransferase</fullName>
        <ecNumber evidence="8">2.5.1.6</ecNumber>
    </recommendedName>
</protein>
<name>A0ABR5SJJ7_9BACT</name>
<keyword evidence="3" id="KW-0479">Metal-binding</keyword>
<evidence type="ECO:0000256" key="7">
    <source>
        <dbReference type="ARBA" id="ARBA00022958"/>
    </source>
</evidence>
<evidence type="ECO:0000259" key="12">
    <source>
        <dbReference type="Pfam" id="PF02773"/>
    </source>
</evidence>
<evidence type="ECO:0000256" key="5">
    <source>
        <dbReference type="ARBA" id="ARBA00022840"/>
    </source>
</evidence>
<evidence type="ECO:0000259" key="10">
    <source>
        <dbReference type="Pfam" id="PF00438"/>
    </source>
</evidence>
<keyword evidence="6" id="KW-0460">Magnesium</keyword>
<sequence length="401" mass="44368">MNNDFMLTSESVTPGHPDKLCDQISDAIVDHSLQQDPHTRIVAECAVSTSIVFIAAMFDSKAVMDFGNIARKVIRRIGYNKKAFNDKTCSIITSLRELKADPDSKYDEHKMSDTEMDEIAVKNNATIFGFACNQTPSLMPLPIWLAHKIATRLAGAHLDKTLPYLTPDAKVQVGVEYKNRLPYRIHSIIVQAAQEGSDVPSIEKLRADIRERVIDAAFRDDHIGLDDKTRIFVNPDGAFVTGGPATHSDLTGRKKAMDTYGGYARNSDAALSGKGPLRIDRVGAYMARYAAKNVIAAGLAQECEVHVSYSIGLARPVSIQVDTYGTGKIHDQKVEDIIASLFDFRLPAILKKFNLRYLPNKANGGSFYQKLAVYGHFGRTEMELPWEATDMRDKILSLSGL</sequence>
<evidence type="ECO:0000313" key="13">
    <source>
        <dbReference type="EMBL" id="KWT94663.1"/>
    </source>
</evidence>
<keyword evidence="2 13" id="KW-0808">Transferase</keyword>
<dbReference type="InterPro" id="IPR022629">
    <property type="entry name" value="S-AdoMet_synt_central"/>
</dbReference>
<keyword evidence="1" id="KW-0554">One-carbon metabolism</keyword>
<dbReference type="RefSeq" id="WP_085050732.1">
    <property type="nucleotide sequence ID" value="NZ_LNQR01000004.1"/>
</dbReference>
<comment type="caution">
    <text evidence="13">The sequence shown here is derived from an EMBL/GenBank/DDBJ whole genome shotgun (WGS) entry which is preliminary data.</text>
</comment>
<dbReference type="Gene3D" id="3.30.300.10">
    <property type="match status" value="3"/>
</dbReference>
<gene>
    <name evidence="13" type="ORF">ASN18_0202</name>
</gene>
<dbReference type="EMBL" id="LNQR01000004">
    <property type="protein sequence ID" value="KWT94663.1"/>
    <property type="molecule type" value="Genomic_DNA"/>
</dbReference>
<dbReference type="InterPro" id="IPR022630">
    <property type="entry name" value="S-AdoMet_synt_C"/>
</dbReference>
<dbReference type="InterPro" id="IPR002133">
    <property type="entry name" value="S-AdoMet_synthetase"/>
</dbReference>
<reference evidence="13 14" key="1">
    <citation type="submission" date="2015-11" db="EMBL/GenBank/DDBJ databases">
        <authorList>
            <person name="Lin W."/>
        </authorList>
    </citation>
    <scope>NUCLEOTIDE SEQUENCE [LARGE SCALE GENOMIC DNA]</scope>
    <source>
        <strain evidence="13 14">HCH-1</strain>
    </source>
</reference>
<dbReference type="PANTHER" id="PTHR11964">
    <property type="entry name" value="S-ADENOSYLMETHIONINE SYNTHETASE"/>
    <property type="match status" value="1"/>
</dbReference>
<dbReference type="SUPFAM" id="SSF55973">
    <property type="entry name" value="S-adenosylmethionine synthetase"/>
    <property type="match status" value="3"/>
</dbReference>
<feature type="domain" description="S-adenosylmethionine synthetase C-terminal" evidence="12">
    <location>
        <begin position="242"/>
        <end position="387"/>
    </location>
</feature>
<evidence type="ECO:0000313" key="14">
    <source>
        <dbReference type="Proteomes" id="UP000060487"/>
    </source>
</evidence>
<evidence type="ECO:0000256" key="3">
    <source>
        <dbReference type="ARBA" id="ARBA00022723"/>
    </source>
</evidence>
<keyword evidence="7" id="KW-0630">Potassium</keyword>
<dbReference type="CDD" id="cd18079">
    <property type="entry name" value="S-AdoMet_synt"/>
    <property type="match status" value="1"/>
</dbReference>
<dbReference type="GO" id="GO:0004478">
    <property type="term" value="F:methionine adenosyltransferase activity"/>
    <property type="evidence" value="ECO:0007669"/>
    <property type="project" value="UniProtKB-EC"/>
</dbReference>